<evidence type="ECO:0000313" key="6">
    <source>
        <dbReference type="Proteomes" id="UP000722989"/>
    </source>
</evidence>
<dbReference type="SUPFAM" id="SSF141457">
    <property type="entry name" value="BH3618-like"/>
    <property type="match status" value="1"/>
</dbReference>
<dbReference type="Proteomes" id="UP000722989">
    <property type="component" value="Unassembled WGS sequence"/>
</dbReference>
<proteinExistence type="inferred from homology"/>
<dbReference type="HAMAP" id="MF_01185">
    <property type="entry name" value="FliW"/>
    <property type="match status" value="1"/>
</dbReference>
<keyword evidence="4" id="KW-0143">Chaperone</keyword>
<dbReference type="EMBL" id="JAATVY010000049">
    <property type="protein sequence ID" value="NJC74188.1"/>
    <property type="molecule type" value="Genomic_DNA"/>
</dbReference>
<dbReference type="Pfam" id="PF02623">
    <property type="entry name" value="FliW"/>
    <property type="match status" value="1"/>
</dbReference>
<keyword evidence="6" id="KW-1185">Reference proteome</keyword>
<comment type="subcellular location">
    <subcellularLocation>
        <location evidence="4">Cytoplasm</location>
    </subcellularLocation>
</comment>
<dbReference type="InterPro" id="IPR024046">
    <property type="entry name" value="Flagellar_assmbl_FliW_dom_sf"/>
</dbReference>
<keyword evidence="2 4" id="KW-1005">Bacterial flagellum biogenesis</keyword>
<keyword evidence="1 4" id="KW-0963">Cytoplasm</keyword>
<keyword evidence="5" id="KW-0966">Cell projection</keyword>
<evidence type="ECO:0000256" key="2">
    <source>
        <dbReference type="ARBA" id="ARBA00022795"/>
    </source>
</evidence>
<dbReference type="RefSeq" id="WP_167929092.1">
    <property type="nucleotide sequence ID" value="NZ_JAATVY010000049.1"/>
</dbReference>
<dbReference type="PANTHER" id="PTHR39190:SF1">
    <property type="entry name" value="FLAGELLAR ASSEMBLY FACTOR FLIW"/>
    <property type="match status" value="1"/>
</dbReference>
<accession>A0ABX0Y770</accession>
<dbReference type="PANTHER" id="PTHR39190">
    <property type="entry name" value="FLAGELLAR ASSEMBLY FACTOR FLIW"/>
    <property type="match status" value="1"/>
</dbReference>
<evidence type="ECO:0000256" key="1">
    <source>
        <dbReference type="ARBA" id="ARBA00022490"/>
    </source>
</evidence>
<keyword evidence="5" id="KW-0282">Flagellum</keyword>
<dbReference type="InterPro" id="IPR003775">
    <property type="entry name" value="Flagellar_assembly_factor_FliW"/>
</dbReference>
<keyword evidence="5" id="KW-0969">Cilium</keyword>
<sequence length="142" mass="15283">MTVQLLEPVETVDTTQPPVLEFVAPMPGFPHDRRFVLVALDDTGMLYSLQSVDRPQLRFLVAPPAPFFPDYSVEVDDATIEDLGVVDPSDVLVLLVINAGDGPADASANLMAPIVLARHSLRAVQVILGRSGLPVRAPLFIG</sequence>
<name>A0ABX0Y770_9ACTN</name>
<reference evidence="5 6" key="1">
    <citation type="submission" date="2020-03" db="EMBL/GenBank/DDBJ databases">
        <title>WGS of the type strain of Planosporangium spp.</title>
        <authorList>
            <person name="Thawai C."/>
        </authorList>
    </citation>
    <scope>NUCLEOTIDE SEQUENCE [LARGE SCALE GENOMIC DNA]</scope>
    <source>
        <strain evidence="5 6">TBRC 5610</strain>
    </source>
</reference>
<keyword evidence="3 4" id="KW-0810">Translation regulation</keyword>
<evidence type="ECO:0000313" key="5">
    <source>
        <dbReference type="EMBL" id="NJC74188.1"/>
    </source>
</evidence>
<dbReference type="Gene3D" id="2.30.290.10">
    <property type="entry name" value="BH3618-like"/>
    <property type="match status" value="1"/>
</dbReference>
<organism evidence="5 6">
    <name type="scientific">Planosporangium thailandense</name>
    <dbReference type="NCBI Taxonomy" id="765197"/>
    <lineage>
        <taxon>Bacteria</taxon>
        <taxon>Bacillati</taxon>
        <taxon>Actinomycetota</taxon>
        <taxon>Actinomycetes</taxon>
        <taxon>Micromonosporales</taxon>
        <taxon>Micromonosporaceae</taxon>
        <taxon>Planosporangium</taxon>
    </lineage>
</organism>
<comment type="caution">
    <text evidence="5">The sequence shown here is derived from an EMBL/GenBank/DDBJ whole genome shotgun (WGS) entry which is preliminary data.</text>
</comment>
<evidence type="ECO:0000256" key="3">
    <source>
        <dbReference type="ARBA" id="ARBA00022845"/>
    </source>
</evidence>
<comment type="function">
    <text evidence="4">Acts as an anti-CsrA protein, binds CsrA and prevents it from repressing translation of its target genes, one of which is flagellin. Binds to flagellin and participates in the assembly of the flagellum.</text>
</comment>
<protein>
    <recommendedName>
        <fullName evidence="4">Flagellar assembly factor FliW</fullName>
    </recommendedName>
</protein>
<comment type="subunit">
    <text evidence="4">Interacts with translational regulator CsrA and flagellin(s).</text>
</comment>
<gene>
    <name evidence="4" type="primary">fliW</name>
    <name evidence="5" type="ORF">HC031_31405</name>
</gene>
<comment type="similarity">
    <text evidence="4">Belongs to the FliW family.</text>
</comment>
<evidence type="ECO:0000256" key="4">
    <source>
        <dbReference type="HAMAP-Rule" id="MF_01185"/>
    </source>
</evidence>